<accession>A0A975TXE6</accession>
<sequence length="115" mass="11816">MSALAGPALAVPADPNRPLAAQTCAEAQARLDEAREGSPLLSPEEQAEVLRTALADAERLCGDVQRDGAVQDPALPTPATILLQNLPTQGKVLPLLAGIPSTFTASATRPDVVAN</sequence>
<dbReference type="Proteomes" id="UP000693972">
    <property type="component" value="Unassembled WGS sequence"/>
</dbReference>
<gene>
    <name evidence="1" type="ORF">KUL25_08235</name>
    <name evidence="2" type="ORF">KUL25_08240</name>
</gene>
<dbReference type="AlphaFoldDB" id="A0A975TXE6"/>
<keyword evidence="3" id="KW-1185">Reference proteome</keyword>
<evidence type="ECO:0000313" key="2">
    <source>
        <dbReference type="EMBL" id="QXL89478.1"/>
    </source>
</evidence>
<organism evidence="2">
    <name type="scientific">Gymnodinialimonas phycosphaerae</name>
    <dbReference type="NCBI Taxonomy" id="2841589"/>
    <lineage>
        <taxon>Bacteria</taxon>
        <taxon>Pseudomonadati</taxon>
        <taxon>Pseudomonadota</taxon>
        <taxon>Alphaproteobacteria</taxon>
        <taxon>Rhodobacterales</taxon>
        <taxon>Paracoccaceae</taxon>
        <taxon>Gymnodinialimonas</taxon>
    </lineage>
</organism>
<protein>
    <submittedName>
        <fullName evidence="2">Uncharacterized protein</fullName>
    </submittedName>
</protein>
<name>A0A975TXE6_9RHOB</name>
<reference evidence="2 3" key="1">
    <citation type="submission" date="2021-07" db="EMBL/GenBank/DDBJ databases">
        <title>Karlodiniumbacter phycospheric gen. nov., sp. nov., a phycosphere bacterium isolated from karlodinium veneficum.</title>
        <authorList>
            <person name="Peng Y."/>
            <person name="Jiang L."/>
            <person name="Lee J."/>
        </authorList>
    </citation>
    <scope>NUCLEOTIDE SEQUENCE</scope>
    <source>
        <strain evidence="2 3">N5</strain>
    </source>
</reference>
<proteinExistence type="predicted"/>
<dbReference type="EMBL" id="JAIMBW010000001">
    <property type="protein sequence ID" value="MBY4892750.1"/>
    <property type="molecule type" value="Genomic_DNA"/>
</dbReference>
<dbReference type="RefSeq" id="WP_257892515.1">
    <property type="nucleotide sequence ID" value="NZ_JAIMBW010000001.1"/>
</dbReference>
<evidence type="ECO:0000313" key="3">
    <source>
        <dbReference type="Proteomes" id="UP000693972"/>
    </source>
</evidence>
<evidence type="ECO:0000313" key="1">
    <source>
        <dbReference type="EMBL" id="MBY4892750.1"/>
    </source>
</evidence>
<dbReference type="EMBL" id="CP078073">
    <property type="protein sequence ID" value="QXL89478.1"/>
    <property type="molecule type" value="Genomic_DNA"/>
</dbReference>